<sequence>MTSDPPPYEAYLAASSSGSDADDEDGLKDLAASTGPMSSSGHSSPEPSGWDTVNKARHTPAVVVDVLPTLVDKKDGIYLHPKYFDPQYYLRHERKQRKAALEQQKVVPDSGHEGVDSEEEVDEVALQDSTGIHRTLKKTDGLLEEVQQESTPGSASGHSLQQRDANPQTHGPLEQTGEEEQDYVIGGTAQSTADCRQQFPSRSSMPPDDTNSANEAQDTEIANIEWELVTGSLDDRLILGITNRRLLRIRLRDVTTQKEQTFTFDQKITWSNQEDLASLNEWRHSIFLQHGLHEAEDEKEWTPEEETWLRLFCAKIHAALQAGHNILTPTAKMIAKEFNEAFEGKTLRHAIGYKLKPRGARSKAEIDEKIENDDVVQNIVNNIENLSGQGPVGDMYIPVITETEVVQFRNSGVVAVDDPRDTTKNVAWGYPEGSFHAIKRKEEEVRRKRDRDVGSDESEEGPEKRARLE</sequence>
<dbReference type="EMBL" id="MU006807">
    <property type="protein sequence ID" value="KAF2635426.1"/>
    <property type="molecule type" value="Genomic_DNA"/>
</dbReference>
<protein>
    <submittedName>
        <fullName evidence="2">Uncharacterized protein</fullName>
    </submittedName>
</protein>
<dbReference type="AlphaFoldDB" id="A0A6A6RJQ7"/>
<feature type="region of interest" description="Disordered" evidence="1">
    <location>
        <begin position="95"/>
        <end position="132"/>
    </location>
</feature>
<feature type="compositionally biased region" description="Low complexity" evidence="1">
    <location>
        <begin position="33"/>
        <end position="49"/>
    </location>
</feature>
<feature type="region of interest" description="Disordered" evidence="1">
    <location>
        <begin position="192"/>
        <end position="215"/>
    </location>
</feature>
<feature type="compositionally biased region" description="Polar residues" evidence="1">
    <location>
        <begin position="148"/>
        <end position="169"/>
    </location>
</feature>
<organism evidence="2 3">
    <name type="scientific">Massarina eburnea CBS 473.64</name>
    <dbReference type="NCBI Taxonomy" id="1395130"/>
    <lineage>
        <taxon>Eukaryota</taxon>
        <taxon>Fungi</taxon>
        <taxon>Dikarya</taxon>
        <taxon>Ascomycota</taxon>
        <taxon>Pezizomycotina</taxon>
        <taxon>Dothideomycetes</taxon>
        <taxon>Pleosporomycetidae</taxon>
        <taxon>Pleosporales</taxon>
        <taxon>Massarineae</taxon>
        <taxon>Massarinaceae</taxon>
        <taxon>Massarina</taxon>
    </lineage>
</organism>
<feature type="region of interest" description="Disordered" evidence="1">
    <location>
        <begin position="145"/>
        <end position="179"/>
    </location>
</feature>
<evidence type="ECO:0000313" key="2">
    <source>
        <dbReference type="EMBL" id="KAF2635426.1"/>
    </source>
</evidence>
<feature type="region of interest" description="Disordered" evidence="1">
    <location>
        <begin position="1"/>
        <end position="55"/>
    </location>
</feature>
<feature type="compositionally biased region" description="Acidic residues" evidence="1">
    <location>
        <begin position="116"/>
        <end position="125"/>
    </location>
</feature>
<proteinExistence type="predicted"/>
<dbReference type="Proteomes" id="UP000799753">
    <property type="component" value="Unassembled WGS sequence"/>
</dbReference>
<feature type="compositionally biased region" description="Low complexity" evidence="1">
    <location>
        <begin position="10"/>
        <end position="19"/>
    </location>
</feature>
<feature type="region of interest" description="Disordered" evidence="1">
    <location>
        <begin position="439"/>
        <end position="469"/>
    </location>
</feature>
<accession>A0A6A6RJQ7</accession>
<gene>
    <name evidence="2" type="ORF">P280DRAFT_523150</name>
</gene>
<evidence type="ECO:0000256" key="1">
    <source>
        <dbReference type="SAM" id="MobiDB-lite"/>
    </source>
</evidence>
<evidence type="ECO:0000313" key="3">
    <source>
        <dbReference type="Proteomes" id="UP000799753"/>
    </source>
</evidence>
<name>A0A6A6RJQ7_9PLEO</name>
<keyword evidence="3" id="KW-1185">Reference proteome</keyword>
<reference evidence="2" key="1">
    <citation type="journal article" date="2020" name="Stud. Mycol.">
        <title>101 Dothideomycetes genomes: a test case for predicting lifestyles and emergence of pathogens.</title>
        <authorList>
            <person name="Haridas S."/>
            <person name="Albert R."/>
            <person name="Binder M."/>
            <person name="Bloem J."/>
            <person name="Labutti K."/>
            <person name="Salamov A."/>
            <person name="Andreopoulos B."/>
            <person name="Baker S."/>
            <person name="Barry K."/>
            <person name="Bills G."/>
            <person name="Bluhm B."/>
            <person name="Cannon C."/>
            <person name="Castanera R."/>
            <person name="Culley D."/>
            <person name="Daum C."/>
            <person name="Ezra D."/>
            <person name="Gonzalez J."/>
            <person name="Henrissat B."/>
            <person name="Kuo A."/>
            <person name="Liang C."/>
            <person name="Lipzen A."/>
            <person name="Lutzoni F."/>
            <person name="Magnuson J."/>
            <person name="Mondo S."/>
            <person name="Nolan M."/>
            <person name="Ohm R."/>
            <person name="Pangilinan J."/>
            <person name="Park H.-J."/>
            <person name="Ramirez L."/>
            <person name="Alfaro M."/>
            <person name="Sun H."/>
            <person name="Tritt A."/>
            <person name="Yoshinaga Y."/>
            <person name="Zwiers L.-H."/>
            <person name="Turgeon B."/>
            <person name="Goodwin S."/>
            <person name="Spatafora J."/>
            <person name="Crous P."/>
            <person name="Grigoriev I."/>
        </authorList>
    </citation>
    <scope>NUCLEOTIDE SEQUENCE</scope>
    <source>
        <strain evidence="2">CBS 473.64</strain>
    </source>
</reference>
<dbReference type="OrthoDB" id="3800368at2759"/>
<feature type="compositionally biased region" description="Basic and acidic residues" evidence="1">
    <location>
        <begin position="440"/>
        <end position="454"/>
    </location>
</feature>